<dbReference type="EMBL" id="JARJCW010000074">
    <property type="protein sequence ID" value="KAJ7198101.1"/>
    <property type="molecule type" value="Genomic_DNA"/>
</dbReference>
<name>A0AAD6V173_9AGAR</name>
<organism evidence="2 3">
    <name type="scientific">Mycena pura</name>
    <dbReference type="NCBI Taxonomy" id="153505"/>
    <lineage>
        <taxon>Eukaryota</taxon>
        <taxon>Fungi</taxon>
        <taxon>Dikarya</taxon>
        <taxon>Basidiomycota</taxon>
        <taxon>Agaricomycotina</taxon>
        <taxon>Agaricomycetes</taxon>
        <taxon>Agaricomycetidae</taxon>
        <taxon>Agaricales</taxon>
        <taxon>Marasmiineae</taxon>
        <taxon>Mycenaceae</taxon>
        <taxon>Mycena</taxon>
    </lineage>
</organism>
<evidence type="ECO:0000256" key="1">
    <source>
        <dbReference type="SAM" id="MobiDB-lite"/>
    </source>
</evidence>
<reference evidence="2" key="1">
    <citation type="submission" date="2023-03" db="EMBL/GenBank/DDBJ databases">
        <title>Massive genome expansion in bonnet fungi (Mycena s.s.) driven by repeated elements and novel gene families across ecological guilds.</title>
        <authorList>
            <consortium name="Lawrence Berkeley National Laboratory"/>
            <person name="Harder C.B."/>
            <person name="Miyauchi S."/>
            <person name="Viragh M."/>
            <person name="Kuo A."/>
            <person name="Thoen E."/>
            <person name="Andreopoulos B."/>
            <person name="Lu D."/>
            <person name="Skrede I."/>
            <person name="Drula E."/>
            <person name="Henrissat B."/>
            <person name="Morin E."/>
            <person name="Kohler A."/>
            <person name="Barry K."/>
            <person name="LaButti K."/>
            <person name="Morin E."/>
            <person name="Salamov A."/>
            <person name="Lipzen A."/>
            <person name="Mereny Z."/>
            <person name="Hegedus B."/>
            <person name="Baldrian P."/>
            <person name="Stursova M."/>
            <person name="Weitz H."/>
            <person name="Taylor A."/>
            <person name="Grigoriev I.V."/>
            <person name="Nagy L.G."/>
            <person name="Martin F."/>
            <person name="Kauserud H."/>
        </authorList>
    </citation>
    <scope>NUCLEOTIDE SEQUENCE</scope>
    <source>
        <strain evidence="2">9144</strain>
    </source>
</reference>
<proteinExistence type="predicted"/>
<evidence type="ECO:0000313" key="2">
    <source>
        <dbReference type="EMBL" id="KAJ7198101.1"/>
    </source>
</evidence>
<feature type="compositionally biased region" description="Gly residues" evidence="1">
    <location>
        <begin position="151"/>
        <end position="168"/>
    </location>
</feature>
<feature type="region of interest" description="Disordered" evidence="1">
    <location>
        <begin position="1"/>
        <end position="109"/>
    </location>
</feature>
<dbReference type="Proteomes" id="UP001219525">
    <property type="component" value="Unassembled WGS sequence"/>
</dbReference>
<dbReference type="AlphaFoldDB" id="A0AAD6V173"/>
<feature type="compositionally biased region" description="Basic residues" evidence="1">
    <location>
        <begin position="52"/>
        <end position="61"/>
    </location>
</feature>
<keyword evidence="3" id="KW-1185">Reference proteome</keyword>
<feature type="compositionally biased region" description="Pro residues" evidence="1">
    <location>
        <begin position="74"/>
        <end position="92"/>
    </location>
</feature>
<evidence type="ECO:0000313" key="3">
    <source>
        <dbReference type="Proteomes" id="UP001219525"/>
    </source>
</evidence>
<protein>
    <submittedName>
        <fullName evidence="2">Uncharacterized protein</fullName>
    </submittedName>
</protein>
<sequence length="181" mass="18579">MARTQSGVSPALLLLGNPRQTPRQYSRHQAAPSHALTVHASRHLSSRDRSPRRPQLAHHAARLPPIAPHRYLIAPPPPIAPRRPPIAPPTSPLPAAAQRHPARLSHPGPGGAMLIAAGGWAAQWMGVRRRDGRGAAAGGGKRGGGKREAGGGEAGGQAAGGGTGGRIGSGRRATDGNLIAR</sequence>
<accession>A0AAD6V173</accession>
<feature type="region of interest" description="Disordered" evidence="1">
    <location>
        <begin position="131"/>
        <end position="181"/>
    </location>
</feature>
<gene>
    <name evidence="2" type="ORF">GGX14DRAFT_402120</name>
</gene>
<comment type="caution">
    <text evidence="2">The sequence shown here is derived from an EMBL/GenBank/DDBJ whole genome shotgun (WGS) entry which is preliminary data.</text>
</comment>